<evidence type="ECO:0000256" key="1">
    <source>
        <dbReference type="SAM" id="MobiDB-lite"/>
    </source>
</evidence>
<feature type="region of interest" description="Disordered" evidence="1">
    <location>
        <begin position="48"/>
        <end position="101"/>
    </location>
</feature>
<name>A0A811QVI0_9POAL</name>
<organism evidence="2 3">
    <name type="scientific">Miscanthus lutarioriparius</name>
    <dbReference type="NCBI Taxonomy" id="422564"/>
    <lineage>
        <taxon>Eukaryota</taxon>
        <taxon>Viridiplantae</taxon>
        <taxon>Streptophyta</taxon>
        <taxon>Embryophyta</taxon>
        <taxon>Tracheophyta</taxon>
        <taxon>Spermatophyta</taxon>
        <taxon>Magnoliopsida</taxon>
        <taxon>Liliopsida</taxon>
        <taxon>Poales</taxon>
        <taxon>Poaceae</taxon>
        <taxon>PACMAD clade</taxon>
        <taxon>Panicoideae</taxon>
        <taxon>Andropogonodae</taxon>
        <taxon>Andropogoneae</taxon>
        <taxon>Saccharinae</taxon>
        <taxon>Miscanthus</taxon>
    </lineage>
</organism>
<evidence type="ECO:0000313" key="2">
    <source>
        <dbReference type="EMBL" id="CAD6263172.1"/>
    </source>
</evidence>
<feature type="compositionally biased region" description="Basic and acidic residues" evidence="1">
    <location>
        <begin position="8"/>
        <end position="35"/>
    </location>
</feature>
<sequence>MAILDLNKLPEERREEVPDLNKNPAEHGHEKDHGPWEDVVAAVQVGGADHFDVHPAENDEEEQIRQGDNAGHPFVANDPHEEDPENLHAGGSLRLKSSLQQ</sequence>
<keyword evidence="3" id="KW-1185">Reference proteome</keyword>
<dbReference type="AlphaFoldDB" id="A0A811QVI0"/>
<evidence type="ECO:0000313" key="3">
    <source>
        <dbReference type="Proteomes" id="UP000604825"/>
    </source>
</evidence>
<accession>A0A811QVI0</accession>
<gene>
    <name evidence="2" type="ORF">NCGR_LOCUS46490</name>
</gene>
<reference evidence="2" key="1">
    <citation type="submission" date="2020-10" db="EMBL/GenBank/DDBJ databases">
        <authorList>
            <person name="Han B."/>
            <person name="Lu T."/>
            <person name="Zhao Q."/>
            <person name="Huang X."/>
            <person name="Zhao Y."/>
        </authorList>
    </citation>
    <scope>NUCLEOTIDE SEQUENCE</scope>
</reference>
<comment type="caution">
    <text evidence="2">The sequence shown here is derived from an EMBL/GenBank/DDBJ whole genome shotgun (WGS) entry which is preliminary data.</text>
</comment>
<dbReference type="EMBL" id="CAJGYO010000012">
    <property type="protein sequence ID" value="CAD6263172.1"/>
    <property type="molecule type" value="Genomic_DNA"/>
</dbReference>
<protein>
    <submittedName>
        <fullName evidence="2">Uncharacterized protein</fullName>
    </submittedName>
</protein>
<proteinExistence type="predicted"/>
<feature type="region of interest" description="Disordered" evidence="1">
    <location>
        <begin position="1"/>
        <end position="35"/>
    </location>
</feature>
<dbReference type="Proteomes" id="UP000604825">
    <property type="component" value="Unassembled WGS sequence"/>
</dbReference>